<dbReference type="PROSITE" id="PS00028">
    <property type="entry name" value="ZINC_FINGER_C2H2_1"/>
    <property type="match status" value="1"/>
</dbReference>
<gene>
    <name evidence="8" type="ORF">VNO77_15134</name>
</gene>
<dbReference type="PROSITE" id="PS50157">
    <property type="entry name" value="ZINC_FINGER_C2H2_2"/>
    <property type="match status" value="1"/>
</dbReference>
<evidence type="ECO:0000256" key="2">
    <source>
        <dbReference type="ARBA" id="ARBA00022723"/>
    </source>
</evidence>
<evidence type="ECO:0000256" key="3">
    <source>
        <dbReference type="ARBA" id="ARBA00022771"/>
    </source>
</evidence>
<dbReference type="GO" id="GO:0009788">
    <property type="term" value="P:negative regulation of abscisic acid-activated signaling pathway"/>
    <property type="evidence" value="ECO:0007669"/>
    <property type="project" value="InterPro"/>
</dbReference>
<dbReference type="PANTHER" id="PTHR47287">
    <property type="entry name" value="C2H2 AND C2HC ZINC FINGERS SUPERFAMILY PROTEIN"/>
    <property type="match status" value="1"/>
</dbReference>
<dbReference type="GO" id="GO:0008270">
    <property type="term" value="F:zinc ion binding"/>
    <property type="evidence" value="ECO:0007669"/>
    <property type="project" value="UniProtKB-KW"/>
</dbReference>
<dbReference type="InterPro" id="IPR013087">
    <property type="entry name" value="Znf_C2H2_type"/>
</dbReference>
<dbReference type="Pfam" id="PF13912">
    <property type="entry name" value="zf-C2H2_6"/>
    <property type="match status" value="1"/>
</dbReference>
<organism evidence="8 9">
    <name type="scientific">Canavalia gladiata</name>
    <name type="common">Sword bean</name>
    <name type="synonym">Dolichos gladiatus</name>
    <dbReference type="NCBI Taxonomy" id="3824"/>
    <lineage>
        <taxon>Eukaryota</taxon>
        <taxon>Viridiplantae</taxon>
        <taxon>Streptophyta</taxon>
        <taxon>Embryophyta</taxon>
        <taxon>Tracheophyta</taxon>
        <taxon>Spermatophyta</taxon>
        <taxon>Magnoliopsida</taxon>
        <taxon>eudicotyledons</taxon>
        <taxon>Gunneridae</taxon>
        <taxon>Pentapetalae</taxon>
        <taxon>rosids</taxon>
        <taxon>fabids</taxon>
        <taxon>Fabales</taxon>
        <taxon>Fabaceae</taxon>
        <taxon>Papilionoideae</taxon>
        <taxon>50 kb inversion clade</taxon>
        <taxon>NPAAA clade</taxon>
        <taxon>indigoferoid/millettioid clade</taxon>
        <taxon>Phaseoleae</taxon>
        <taxon>Canavalia</taxon>
    </lineage>
</organism>
<accession>A0AAN9LZD3</accession>
<comment type="subcellular location">
    <subcellularLocation>
        <location evidence="1">Nucleus</location>
    </subcellularLocation>
</comment>
<dbReference type="EMBL" id="JAYMYQ010000003">
    <property type="protein sequence ID" value="KAK7344909.1"/>
    <property type="molecule type" value="Genomic_DNA"/>
</dbReference>
<dbReference type="Gene3D" id="3.30.160.60">
    <property type="entry name" value="Classic Zinc Finger"/>
    <property type="match status" value="1"/>
</dbReference>
<keyword evidence="4" id="KW-0862">Zinc</keyword>
<dbReference type="SUPFAM" id="SSF57667">
    <property type="entry name" value="beta-beta-alpha zinc fingers"/>
    <property type="match status" value="1"/>
</dbReference>
<keyword evidence="2" id="KW-0479">Metal-binding</keyword>
<dbReference type="InterPro" id="IPR044246">
    <property type="entry name" value="ZFP3-like"/>
</dbReference>
<protein>
    <recommendedName>
        <fullName evidence="7">C2H2-type domain-containing protein</fullName>
    </recommendedName>
</protein>
<comment type="caution">
    <text evidence="8">The sequence shown here is derived from an EMBL/GenBank/DDBJ whole genome shotgun (WGS) entry which is preliminary data.</text>
</comment>
<evidence type="ECO:0000313" key="8">
    <source>
        <dbReference type="EMBL" id="KAK7344909.1"/>
    </source>
</evidence>
<name>A0AAN9LZD3_CANGL</name>
<sequence length="236" mass="26499">MEEPPTMDAADSELLLSLSLGNNKSVGESSSKFTSKSLKIHEDDTNHQIIKPKQRQFSCKFCNKKFPSSQALGGHQNAHRRERVLSRMDREFDMGTFGLGAHFCPYSAMAHHHPDPFHVSLPIYHGNHMHPMTHMPWPHFVPGYGNQKGLHKTTIPRQQFGMTNPWSVTAETPHPETAQNFYRRDAGFGSELNQIPSFDASNRATMPHSGLGDLIGNHYTGSHQFSSSRPNLSLNL</sequence>
<evidence type="ECO:0000313" key="9">
    <source>
        <dbReference type="Proteomes" id="UP001367508"/>
    </source>
</evidence>
<evidence type="ECO:0000256" key="6">
    <source>
        <dbReference type="PROSITE-ProRule" id="PRU00042"/>
    </source>
</evidence>
<keyword evidence="5" id="KW-0539">Nucleus</keyword>
<dbReference type="AlphaFoldDB" id="A0AAN9LZD3"/>
<evidence type="ECO:0000256" key="4">
    <source>
        <dbReference type="ARBA" id="ARBA00022833"/>
    </source>
</evidence>
<dbReference type="PANTHER" id="PTHR47287:SF9">
    <property type="entry name" value="ZINC FINGER PROTEIN 4-LIKE"/>
    <property type="match status" value="1"/>
</dbReference>
<proteinExistence type="predicted"/>
<evidence type="ECO:0000256" key="1">
    <source>
        <dbReference type="ARBA" id="ARBA00004123"/>
    </source>
</evidence>
<keyword evidence="9" id="KW-1185">Reference proteome</keyword>
<reference evidence="8 9" key="1">
    <citation type="submission" date="2024-01" db="EMBL/GenBank/DDBJ databases">
        <title>The genomes of 5 underutilized Papilionoideae crops provide insights into root nodulation and disease resistanc.</title>
        <authorList>
            <person name="Jiang F."/>
        </authorList>
    </citation>
    <scope>NUCLEOTIDE SEQUENCE [LARGE SCALE GENOMIC DNA]</scope>
    <source>
        <strain evidence="8">LVBAO_FW01</strain>
        <tissue evidence="8">Leaves</tissue>
    </source>
</reference>
<dbReference type="GO" id="GO:0005634">
    <property type="term" value="C:nucleus"/>
    <property type="evidence" value="ECO:0007669"/>
    <property type="project" value="UniProtKB-SubCell"/>
</dbReference>
<keyword evidence="3 6" id="KW-0863">Zinc-finger</keyword>
<feature type="domain" description="C2H2-type" evidence="7">
    <location>
        <begin position="57"/>
        <end position="84"/>
    </location>
</feature>
<evidence type="ECO:0000256" key="5">
    <source>
        <dbReference type="ARBA" id="ARBA00023242"/>
    </source>
</evidence>
<evidence type="ECO:0000259" key="7">
    <source>
        <dbReference type="PROSITE" id="PS50157"/>
    </source>
</evidence>
<dbReference type="Proteomes" id="UP001367508">
    <property type="component" value="Unassembled WGS sequence"/>
</dbReference>
<dbReference type="InterPro" id="IPR036236">
    <property type="entry name" value="Znf_C2H2_sf"/>
</dbReference>